<evidence type="ECO:0000313" key="13">
    <source>
        <dbReference type="EMBL" id="KAJ8924448.1"/>
    </source>
</evidence>
<dbReference type="Gene3D" id="1.20.1070.10">
    <property type="entry name" value="Rhodopsin 7-helix transmembrane proteins"/>
    <property type="match status" value="1"/>
</dbReference>
<evidence type="ECO:0000256" key="11">
    <source>
        <dbReference type="SAM" id="SignalP"/>
    </source>
</evidence>
<dbReference type="GO" id="GO:0005886">
    <property type="term" value="C:plasma membrane"/>
    <property type="evidence" value="ECO:0007669"/>
    <property type="project" value="TreeGrafter"/>
</dbReference>
<dbReference type="GO" id="GO:0004930">
    <property type="term" value="F:G protein-coupled receptor activity"/>
    <property type="evidence" value="ECO:0007669"/>
    <property type="project" value="UniProtKB-KW"/>
</dbReference>
<evidence type="ECO:0000256" key="4">
    <source>
        <dbReference type="ARBA" id="ARBA00022989"/>
    </source>
</evidence>
<dbReference type="InterPro" id="IPR000276">
    <property type="entry name" value="GPCR_Rhodpsn"/>
</dbReference>
<name>A0AAV8WD55_9CUCU</name>
<gene>
    <name evidence="13" type="ORF">NQ315_007245</name>
</gene>
<feature type="region of interest" description="Disordered" evidence="9">
    <location>
        <begin position="21"/>
        <end position="44"/>
    </location>
</feature>
<keyword evidence="11" id="KW-0732">Signal</keyword>
<evidence type="ECO:0000256" key="1">
    <source>
        <dbReference type="ARBA" id="ARBA00004141"/>
    </source>
</evidence>
<dbReference type="PANTHER" id="PTHR45695:SF15">
    <property type="entry name" value="OPSIN RH2"/>
    <property type="match status" value="1"/>
</dbReference>
<evidence type="ECO:0000313" key="14">
    <source>
        <dbReference type="Proteomes" id="UP001159042"/>
    </source>
</evidence>
<feature type="chain" id="PRO_5043653441" description="G-protein coupled receptors family 1 profile domain-containing protein" evidence="11">
    <location>
        <begin position="25"/>
        <end position="175"/>
    </location>
</feature>
<evidence type="ECO:0000256" key="10">
    <source>
        <dbReference type="SAM" id="Phobius"/>
    </source>
</evidence>
<dbReference type="Pfam" id="PF00001">
    <property type="entry name" value="7tm_1"/>
    <property type="match status" value="1"/>
</dbReference>
<keyword evidence="4 10" id="KW-1133">Transmembrane helix</keyword>
<dbReference type="PROSITE" id="PS50262">
    <property type="entry name" value="G_PROTEIN_RECEP_F1_2"/>
    <property type="match status" value="1"/>
</dbReference>
<sequence>MYETIRLTALMLTVIYSYSSTTSSAPPNLNAVPRDSKPLSNTTSRPWPSLEFINNDLELPPNLSYFTNLTLEEDEDPTAEEFLEFIYPKSWTWALIFFHCVVFVVGLVGNCLVCVAVYRNHTMRTVTNYFIVNLAVADFLVILFCLPPSVVWDVTSTWWFGTAMCKIVLYLQVSG</sequence>
<dbReference type="PANTHER" id="PTHR45695">
    <property type="entry name" value="LEUCOKININ RECEPTOR-RELATED"/>
    <property type="match status" value="1"/>
</dbReference>
<feature type="domain" description="G-protein coupled receptors family 1 profile" evidence="12">
    <location>
        <begin position="109"/>
        <end position="175"/>
    </location>
</feature>
<evidence type="ECO:0000256" key="9">
    <source>
        <dbReference type="SAM" id="MobiDB-lite"/>
    </source>
</evidence>
<dbReference type="EMBL" id="JANEYG010000003">
    <property type="protein sequence ID" value="KAJ8924448.1"/>
    <property type="molecule type" value="Genomic_DNA"/>
</dbReference>
<keyword evidence="8" id="KW-0807">Transducer</keyword>
<keyword evidence="3 10" id="KW-0812">Transmembrane</keyword>
<evidence type="ECO:0000256" key="7">
    <source>
        <dbReference type="ARBA" id="ARBA00023170"/>
    </source>
</evidence>
<accession>A0AAV8WD55</accession>
<comment type="similarity">
    <text evidence="2">Belongs to the G-protein coupled receptor 1 family.</text>
</comment>
<comment type="subcellular location">
    <subcellularLocation>
        <location evidence="1">Membrane</location>
        <topology evidence="1">Multi-pass membrane protein</topology>
    </subcellularLocation>
</comment>
<keyword evidence="5" id="KW-0297">G-protein coupled receptor</keyword>
<dbReference type="Proteomes" id="UP001159042">
    <property type="component" value="Unassembled WGS sequence"/>
</dbReference>
<evidence type="ECO:0000256" key="6">
    <source>
        <dbReference type="ARBA" id="ARBA00023136"/>
    </source>
</evidence>
<protein>
    <recommendedName>
        <fullName evidence="12">G-protein coupled receptors family 1 profile domain-containing protein</fullName>
    </recommendedName>
</protein>
<dbReference type="AlphaFoldDB" id="A0AAV8WD55"/>
<organism evidence="13 14">
    <name type="scientific">Exocentrus adspersus</name>
    <dbReference type="NCBI Taxonomy" id="1586481"/>
    <lineage>
        <taxon>Eukaryota</taxon>
        <taxon>Metazoa</taxon>
        <taxon>Ecdysozoa</taxon>
        <taxon>Arthropoda</taxon>
        <taxon>Hexapoda</taxon>
        <taxon>Insecta</taxon>
        <taxon>Pterygota</taxon>
        <taxon>Neoptera</taxon>
        <taxon>Endopterygota</taxon>
        <taxon>Coleoptera</taxon>
        <taxon>Polyphaga</taxon>
        <taxon>Cucujiformia</taxon>
        <taxon>Chrysomeloidea</taxon>
        <taxon>Cerambycidae</taxon>
        <taxon>Lamiinae</taxon>
        <taxon>Acanthocinini</taxon>
        <taxon>Exocentrus</taxon>
    </lineage>
</organism>
<dbReference type="SUPFAM" id="SSF81321">
    <property type="entry name" value="Family A G protein-coupled receptor-like"/>
    <property type="match status" value="1"/>
</dbReference>
<dbReference type="PRINTS" id="PR00237">
    <property type="entry name" value="GPCRRHODOPSN"/>
</dbReference>
<evidence type="ECO:0000256" key="8">
    <source>
        <dbReference type="ARBA" id="ARBA00023224"/>
    </source>
</evidence>
<dbReference type="InterPro" id="IPR017452">
    <property type="entry name" value="GPCR_Rhodpsn_7TM"/>
</dbReference>
<evidence type="ECO:0000256" key="3">
    <source>
        <dbReference type="ARBA" id="ARBA00022692"/>
    </source>
</evidence>
<evidence type="ECO:0000256" key="5">
    <source>
        <dbReference type="ARBA" id="ARBA00023040"/>
    </source>
</evidence>
<proteinExistence type="inferred from homology"/>
<evidence type="ECO:0000256" key="2">
    <source>
        <dbReference type="ARBA" id="ARBA00010663"/>
    </source>
</evidence>
<keyword evidence="7" id="KW-0675">Receptor</keyword>
<evidence type="ECO:0000259" key="12">
    <source>
        <dbReference type="PROSITE" id="PS50262"/>
    </source>
</evidence>
<feature type="signal peptide" evidence="11">
    <location>
        <begin position="1"/>
        <end position="24"/>
    </location>
</feature>
<feature type="transmembrane region" description="Helical" evidence="10">
    <location>
        <begin position="130"/>
        <end position="150"/>
    </location>
</feature>
<reference evidence="13 14" key="1">
    <citation type="journal article" date="2023" name="Insect Mol. Biol.">
        <title>Genome sequencing provides insights into the evolution of gene families encoding plant cell wall-degrading enzymes in longhorned beetles.</title>
        <authorList>
            <person name="Shin N.R."/>
            <person name="Okamura Y."/>
            <person name="Kirsch R."/>
            <person name="Pauchet Y."/>
        </authorList>
    </citation>
    <scope>NUCLEOTIDE SEQUENCE [LARGE SCALE GENOMIC DNA]</scope>
    <source>
        <strain evidence="13">EAD_L_NR</strain>
    </source>
</reference>
<feature type="transmembrane region" description="Helical" evidence="10">
    <location>
        <begin position="91"/>
        <end position="118"/>
    </location>
</feature>
<comment type="caution">
    <text evidence="13">The sequence shown here is derived from an EMBL/GenBank/DDBJ whole genome shotgun (WGS) entry which is preliminary data.</text>
</comment>
<keyword evidence="6 10" id="KW-0472">Membrane</keyword>
<keyword evidence="14" id="KW-1185">Reference proteome</keyword>